<accession>A0A1C6TU41</accession>
<proteinExistence type="predicted"/>
<organism evidence="1 2">
    <name type="scientific">Micromonospora eburnea</name>
    <dbReference type="NCBI Taxonomy" id="227316"/>
    <lineage>
        <taxon>Bacteria</taxon>
        <taxon>Bacillati</taxon>
        <taxon>Actinomycetota</taxon>
        <taxon>Actinomycetes</taxon>
        <taxon>Micromonosporales</taxon>
        <taxon>Micromonosporaceae</taxon>
        <taxon>Micromonospora</taxon>
    </lineage>
</organism>
<dbReference type="Proteomes" id="UP000199696">
    <property type="component" value="Unassembled WGS sequence"/>
</dbReference>
<evidence type="ECO:0000313" key="2">
    <source>
        <dbReference type="Proteomes" id="UP000199696"/>
    </source>
</evidence>
<dbReference type="STRING" id="227316.GA0070604_0891"/>
<reference evidence="2" key="1">
    <citation type="submission" date="2016-06" db="EMBL/GenBank/DDBJ databases">
        <authorList>
            <person name="Varghese N."/>
            <person name="Submissions Spin"/>
        </authorList>
    </citation>
    <scope>NUCLEOTIDE SEQUENCE [LARGE SCALE GENOMIC DNA]</scope>
    <source>
        <strain evidence="2">DSM 44814</strain>
    </source>
</reference>
<protein>
    <submittedName>
        <fullName evidence="1">Uncharacterized protein</fullName>
    </submittedName>
</protein>
<dbReference type="AlphaFoldDB" id="A0A1C6TU41"/>
<sequence>MTAMDDGQIWLAPDRARRGGADLTLAGEAVGASRRGVGGEIAAASAQRPWGRDDIGAAFDKQYRGYEETLLRVWEALGRSLEGLGSDVVRSVAATVETDEINGRQLGEIPHQHHTSHRYLR</sequence>
<evidence type="ECO:0000313" key="1">
    <source>
        <dbReference type="EMBL" id="SCL45290.1"/>
    </source>
</evidence>
<keyword evidence="2" id="KW-1185">Reference proteome</keyword>
<gene>
    <name evidence="1" type="ORF">GA0070604_0891</name>
</gene>
<dbReference type="EMBL" id="FMHY01000002">
    <property type="protein sequence ID" value="SCL45290.1"/>
    <property type="molecule type" value="Genomic_DNA"/>
</dbReference>
<name>A0A1C6TU41_9ACTN</name>